<dbReference type="EMBL" id="MU117965">
    <property type="protein sequence ID" value="KAF9653125.1"/>
    <property type="molecule type" value="Genomic_DNA"/>
</dbReference>
<accession>A0ACB6ZTK0</accession>
<sequence>MNSSRSFDSLGLAVPPSSFSTVQMPDVFVIPPEEEQGVTPPFCYFDASKAALSTEPDIESVDIALNVHQQIANTAPMFLRTSEEVIMPLRRSGDEPSSPISEYRSDDEDDVVEVYKVGKQIPSVAGKKEPMSRSKTFRARASQALRSIKNVGRSSRKQPALAQTVPSPPPNEGENVRPTTPSVASRAGKNSLSKRRSRPLSQIFRFSQEEEPATEVVPPSPTDTVRPMSPAFSIASPPLSPTSPTRSSMQSSIIGSLRSSSPSPQPGPSRPTSPLHCDDPPTSPDSLRPKSISFRKRLSLLELPRLFSSSSTTSITSSTSTPSTASLEDPPSDVPPTPLPSMTSLARRSSQASSKRSWTISRPGDDDNEEEDYGEIQPASSLSMVKEEDSYANDFSLEMRLDSLHFDSLSFDPNDFTLSSIRGHRAQIEVN</sequence>
<dbReference type="Proteomes" id="UP000886501">
    <property type="component" value="Unassembled WGS sequence"/>
</dbReference>
<evidence type="ECO:0000313" key="1">
    <source>
        <dbReference type="EMBL" id="KAF9653125.1"/>
    </source>
</evidence>
<comment type="caution">
    <text evidence="1">The sequence shown here is derived from an EMBL/GenBank/DDBJ whole genome shotgun (WGS) entry which is preliminary data.</text>
</comment>
<proteinExistence type="predicted"/>
<reference evidence="1" key="2">
    <citation type="journal article" date="2020" name="Nat. Commun.">
        <title>Large-scale genome sequencing of mycorrhizal fungi provides insights into the early evolution of symbiotic traits.</title>
        <authorList>
            <person name="Miyauchi S."/>
            <person name="Kiss E."/>
            <person name="Kuo A."/>
            <person name="Drula E."/>
            <person name="Kohler A."/>
            <person name="Sanchez-Garcia M."/>
            <person name="Morin E."/>
            <person name="Andreopoulos B."/>
            <person name="Barry K.W."/>
            <person name="Bonito G."/>
            <person name="Buee M."/>
            <person name="Carver A."/>
            <person name="Chen C."/>
            <person name="Cichocki N."/>
            <person name="Clum A."/>
            <person name="Culley D."/>
            <person name="Crous P.W."/>
            <person name="Fauchery L."/>
            <person name="Girlanda M."/>
            <person name="Hayes R.D."/>
            <person name="Keri Z."/>
            <person name="LaButti K."/>
            <person name="Lipzen A."/>
            <person name="Lombard V."/>
            <person name="Magnuson J."/>
            <person name="Maillard F."/>
            <person name="Murat C."/>
            <person name="Nolan M."/>
            <person name="Ohm R.A."/>
            <person name="Pangilinan J."/>
            <person name="Pereira M.F."/>
            <person name="Perotto S."/>
            <person name="Peter M."/>
            <person name="Pfister S."/>
            <person name="Riley R."/>
            <person name="Sitrit Y."/>
            <person name="Stielow J.B."/>
            <person name="Szollosi G."/>
            <person name="Zifcakova L."/>
            <person name="Stursova M."/>
            <person name="Spatafora J.W."/>
            <person name="Tedersoo L."/>
            <person name="Vaario L.M."/>
            <person name="Yamada A."/>
            <person name="Yan M."/>
            <person name="Wang P."/>
            <person name="Xu J."/>
            <person name="Bruns T."/>
            <person name="Baldrian P."/>
            <person name="Vilgalys R."/>
            <person name="Dunand C."/>
            <person name="Henrissat B."/>
            <person name="Grigoriev I.V."/>
            <person name="Hibbett D."/>
            <person name="Nagy L.G."/>
            <person name="Martin F.M."/>
        </authorList>
    </citation>
    <scope>NUCLEOTIDE SEQUENCE</scope>
    <source>
        <strain evidence="1">P2</strain>
    </source>
</reference>
<gene>
    <name evidence="1" type="ORF">BDM02DRAFT_2104100</name>
</gene>
<organism evidence="1 2">
    <name type="scientific">Thelephora ganbajun</name>
    <name type="common">Ganba fungus</name>
    <dbReference type="NCBI Taxonomy" id="370292"/>
    <lineage>
        <taxon>Eukaryota</taxon>
        <taxon>Fungi</taxon>
        <taxon>Dikarya</taxon>
        <taxon>Basidiomycota</taxon>
        <taxon>Agaricomycotina</taxon>
        <taxon>Agaricomycetes</taxon>
        <taxon>Thelephorales</taxon>
        <taxon>Thelephoraceae</taxon>
        <taxon>Thelephora</taxon>
    </lineage>
</organism>
<protein>
    <submittedName>
        <fullName evidence="1">Uncharacterized protein</fullName>
    </submittedName>
</protein>
<evidence type="ECO:0000313" key="2">
    <source>
        <dbReference type="Proteomes" id="UP000886501"/>
    </source>
</evidence>
<name>A0ACB6ZTK0_THEGA</name>
<keyword evidence="2" id="KW-1185">Reference proteome</keyword>
<reference evidence="1" key="1">
    <citation type="submission" date="2019-10" db="EMBL/GenBank/DDBJ databases">
        <authorList>
            <consortium name="DOE Joint Genome Institute"/>
            <person name="Kuo A."/>
            <person name="Miyauchi S."/>
            <person name="Kiss E."/>
            <person name="Drula E."/>
            <person name="Kohler A."/>
            <person name="Sanchez-Garcia M."/>
            <person name="Andreopoulos B."/>
            <person name="Barry K.W."/>
            <person name="Bonito G."/>
            <person name="Buee M."/>
            <person name="Carver A."/>
            <person name="Chen C."/>
            <person name="Cichocki N."/>
            <person name="Clum A."/>
            <person name="Culley D."/>
            <person name="Crous P.W."/>
            <person name="Fauchery L."/>
            <person name="Girlanda M."/>
            <person name="Hayes R."/>
            <person name="Keri Z."/>
            <person name="Labutti K."/>
            <person name="Lipzen A."/>
            <person name="Lombard V."/>
            <person name="Magnuson J."/>
            <person name="Maillard F."/>
            <person name="Morin E."/>
            <person name="Murat C."/>
            <person name="Nolan M."/>
            <person name="Ohm R."/>
            <person name="Pangilinan J."/>
            <person name="Pereira M."/>
            <person name="Perotto S."/>
            <person name="Peter M."/>
            <person name="Riley R."/>
            <person name="Sitrit Y."/>
            <person name="Stielow B."/>
            <person name="Szollosi G."/>
            <person name="Zifcakova L."/>
            <person name="Stursova M."/>
            <person name="Spatafora J.W."/>
            <person name="Tedersoo L."/>
            <person name="Vaario L.-M."/>
            <person name="Yamada A."/>
            <person name="Yan M."/>
            <person name="Wang P."/>
            <person name="Xu J."/>
            <person name="Bruns T."/>
            <person name="Baldrian P."/>
            <person name="Vilgalys R."/>
            <person name="Henrissat B."/>
            <person name="Grigoriev I.V."/>
            <person name="Hibbett D."/>
            <person name="Nagy L.G."/>
            <person name="Martin F.M."/>
        </authorList>
    </citation>
    <scope>NUCLEOTIDE SEQUENCE</scope>
    <source>
        <strain evidence="1">P2</strain>
    </source>
</reference>